<protein>
    <recommendedName>
        <fullName evidence="1">DUF1618 domain-containing protein</fullName>
    </recommendedName>
</protein>
<evidence type="ECO:0000259" key="1">
    <source>
        <dbReference type="Pfam" id="PF07762"/>
    </source>
</evidence>
<dbReference type="Proteomes" id="UP000095767">
    <property type="component" value="Unassembled WGS sequence"/>
</dbReference>
<evidence type="ECO:0000313" key="3">
    <source>
        <dbReference type="Proteomes" id="UP000095767"/>
    </source>
</evidence>
<dbReference type="InterPro" id="IPR011676">
    <property type="entry name" value="DUF1618"/>
</dbReference>
<reference evidence="2 3" key="1">
    <citation type="submission" date="2016-09" db="EMBL/GenBank/DDBJ databases">
        <title>The draft genome of Dichanthelium oligosanthes: A C3 panicoid grass species.</title>
        <authorList>
            <person name="Studer A.J."/>
            <person name="Schnable J.C."/>
            <person name="Brutnell T.P."/>
        </authorList>
    </citation>
    <scope>NUCLEOTIDE SEQUENCE [LARGE SCALE GENOMIC DNA]</scope>
    <source>
        <strain evidence="3">cv. Kellogg 1175</strain>
        <tissue evidence="2">Leaf</tissue>
    </source>
</reference>
<organism evidence="2 3">
    <name type="scientific">Dichanthelium oligosanthes</name>
    <dbReference type="NCBI Taxonomy" id="888268"/>
    <lineage>
        <taxon>Eukaryota</taxon>
        <taxon>Viridiplantae</taxon>
        <taxon>Streptophyta</taxon>
        <taxon>Embryophyta</taxon>
        <taxon>Tracheophyta</taxon>
        <taxon>Spermatophyta</taxon>
        <taxon>Magnoliopsida</taxon>
        <taxon>Liliopsida</taxon>
        <taxon>Poales</taxon>
        <taxon>Poaceae</taxon>
        <taxon>PACMAD clade</taxon>
        <taxon>Panicoideae</taxon>
        <taxon>Panicodae</taxon>
        <taxon>Paniceae</taxon>
        <taxon>Dichantheliinae</taxon>
        <taxon>Dichanthelium</taxon>
    </lineage>
</organism>
<dbReference type="EMBL" id="LWDX02068830">
    <property type="protein sequence ID" value="OEL14866.1"/>
    <property type="molecule type" value="Genomic_DNA"/>
</dbReference>
<evidence type="ECO:0000313" key="2">
    <source>
        <dbReference type="EMBL" id="OEL14866.1"/>
    </source>
</evidence>
<sequence length="217" mass="24180">MAVDAQAEHAAAAAEPDFNLAVGLPPPVAVLAAGRGAQPEPENPDRYPYIIATGTHCLLAHFSAAPFYGTQLSSDPPSSHLVLDTSLEWEPHLLFHLLPKDRALAEETPHIHSKRCVAASRNKLRYVEIITEGEAARVTMWSRSRVEKGWQWEQRYTRSFEKIWDDNSYKETRLPRNVPVLAVVCPSDPDLVYFALEQHIFGVNTRAHTVVHNEAGG</sequence>
<dbReference type="OrthoDB" id="644309at2759"/>
<feature type="domain" description="DUF1618" evidence="1">
    <location>
        <begin position="81"/>
        <end position="193"/>
    </location>
</feature>
<gene>
    <name evidence="2" type="ORF">BAE44_0024115</name>
</gene>
<proteinExistence type="predicted"/>
<accession>A0A1E5UPS7</accession>
<dbReference type="PANTHER" id="PTHR33086:SF73">
    <property type="entry name" value="OS01G0245901 PROTEIN"/>
    <property type="match status" value="1"/>
</dbReference>
<name>A0A1E5UPS7_9POAL</name>
<comment type="caution">
    <text evidence="2">The sequence shown here is derived from an EMBL/GenBank/DDBJ whole genome shotgun (WGS) entry which is preliminary data.</text>
</comment>
<dbReference type="AlphaFoldDB" id="A0A1E5UPS7"/>
<dbReference type="PANTHER" id="PTHR33086">
    <property type="entry name" value="OS05G0468200 PROTEIN-RELATED"/>
    <property type="match status" value="1"/>
</dbReference>
<dbReference type="Pfam" id="PF07762">
    <property type="entry name" value="DUF1618"/>
    <property type="match status" value="1"/>
</dbReference>
<dbReference type="STRING" id="888268.A0A1E5UPS7"/>
<keyword evidence="3" id="KW-1185">Reference proteome</keyword>